<gene>
    <name evidence="2" type="ORF">H3Z82_12425</name>
</gene>
<feature type="domain" description="DUF427" evidence="1">
    <location>
        <begin position="1"/>
        <end position="87"/>
    </location>
</feature>
<dbReference type="AlphaFoldDB" id="A0A7W2M6D1"/>
<accession>A0A7W2M6D1</accession>
<dbReference type="PANTHER" id="PTHR34310:SF5">
    <property type="entry name" value="DUF427 DOMAIN PROTEIN (AFU_ORTHOLOGUE AFUA_3G02220)"/>
    <property type="match status" value="1"/>
</dbReference>
<keyword evidence="3" id="KW-1185">Reference proteome</keyword>
<reference evidence="2 3" key="1">
    <citation type="submission" date="2020-07" db="EMBL/GenBank/DDBJ databases">
        <title>Bacterium isolated from marine sediment.</title>
        <authorList>
            <person name="Shang D."/>
        </authorList>
    </citation>
    <scope>NUCLEOTIDE SEQUENCE [LARGE SCALE GENOMIC DNA]</scope>
    <source>
        <strain evidence="2 3">F6074</strain>
    </source>
</reference>
<dbReference type="RefSeq" id="WP_182205830.1">
    <property type="nucleotide sequence ID" value="NZ_JACGLT010000009.1"/>
</dbReference>
<dbReference type="EMBL" id="JACGLT010000009">
    <property type="protein sequence ID" value="MBA6153534.1"/>
    <property type="molecule type" value="Genomic_DNA"/>
</dbReference>
<dbReference type="Pfam" id="PF04248">
    <property type="entry name" value="NTP_transf_9"/>
    <property type="match status" value="1"/>
</dbReference>
<dbReference type="PANTHER" id="PTHR34310">
    <property type="entry name" value="DUF427 DOMAIN PROTEIN (AFU_ORTHOLOGUE AFUA_3G02220)"/>
    <property type="match status" value="1"/>
</dbReference>
<sequence length="93" mass="10768">MKAIWNNTIIAESDATEAIENNHYFPHESIKKEFFKTSKTHSTCPWKGEASYYTIEVDGKQNKDAAWFYPEVSEKAKAIENYVAFWKGVEIKS</sequence>
<protein>
    <submittedName>
        <fullName evidence="2">DUF427 domain-containing protein</fullName>
    </submittedName>
</protein>
<organism evidence="2 3">
    <name type="scientific">Gelidibacter maritimus</name>
    <dbReference type="NCBI Taxonomy" id="2761487"/>
    <lineage>
        <taxon>Bacteria</taxon>
        <taxon>Pseudomonadati</taxon>
        <taxon>Bacteroidota</taxon>
        <taxon>Flavobacteriia</taxon>
        <taxon>Flavobacteriales</taxon>
        <taxon>Flavobacteriaceae</taxon>
        <taxon>Gelidibacter</taxon>
    </lineage>
</organism>
<comment type="caution">
    <text evidence="2">The sequence shown here is derived from an EMBL/GenBank/DDBJ whole genome shotgun (WGS) entry which is preliminary data.</text>
</comment>
<dbReference type="Proteomes" id="UP000541857">
    <property type="component" value="Unassembled WGS sequence"/>
</dbReference>
<proteinExistence type="predicted"/>
<evidence type="ECO:0000313" key="3">
    <source>
        <dbReference type="Proteomes" id="UP000541857"/>
    </source>
</evidence>
<dbReference type="InterPro" id="IPR038694">
    <property type="entry name" value="DUF427_sf"/>
</dbReference>
<dbReference type="InterPro" id="IPR007361">
    <property type="entry name" value="DUF427"/>
</dbReference>
<evidence type="ECO:0000259" key="1">
    <source>
        <dbReference type="Pfam" id="PF04248"/>
    </source>
</evidence>
<dbReference type="Gene3D" id="2.170.150.40">
    <property type="entry name" value="Domain of unknown function (DUF427)"/>
    <property type="match status" value="1"/>
</dbReference>
<evidence type="ECO:0000313" key="2">
    <source>
        <dbReference type="EMBL" id="MBA6153534.1"/>
    </source>
</evidence>
<name>A0A7W2M6D1_9FLAO</name>